<name>A0ABC9CGX7_9POAL</name>
<accession>A0ABC9CGX7</accession>
<feature type="compositionally biased region" description="Gly residues" evidence="2">
    <location>
        <begin position="492"/>
        <end position="502"/>
    </location>
</feature>
<feature type="region of interest" description="Disordered" evidence="2">
    <location>
        <begin position="332"/>
        <end position="358"/>
    </location>
</feature>
<evidence type="ECO:0000313" key="4">
    <source>
        <dbReference type="Proteomes" id="UP001497457"/>
    </source>
</evidence>
<feature type="compositionally biased region" description="Polar residues" evidence="2">
    <location>
        <begin position="278"/>
        <end position="288"/>
    </location>
</feature>
<feature type="region of interest" description="Disordered" evidence="2">
    <location>
        <begin position="218"/>
        <end position="300"/>
    </location>
</feature>
<dbReference type="Proteomes" id="UP001497457">
    <property type="component" value="Chromosome 3rd"/>
</dbReference>
<evidence type="ECO:0000256" key="1">
    <source>
        <dbReference type="ARBA" id="ARBA00023054"/>
    </source>
</evidence>
<keyword evidence="1" id="KW-0175">Coiled coil</keyword>
<sequence length="751" mass="81089">MAPSILHRALSFSSVPVHRCDVSPLKEASFASNRHEGLALLTTIAEETGFCNPSPSLPNHSALEKRIVSKILRLREALDLPCRSSCDALDEVLLDTLEALKIAYPKCLSDLSGNQTSSVQQGLVHLRKVLMSIQDCHAEHSQLSNLGFEKQTIIESEGIDRVGERVAEMLDQVIPMAKETLSFMESSRSTNAVSSSAAAVWPEDLPERRSLPPVLCHAKSATHHPSDSAEVATSRQDGTMRHTKRLTIQDPMQRQEADQGGCTGEDDQTSRRDPPSTPTGDSLLLQTTPSSVSPHLLSAPPPSPMPLLGLPMLLQSWDSLRDDKATVATVPSMDAQPPQEAAPTAELDTDDISGSKNESAVSVSMEAGQPCSPSSMDGNATVPSVRLPALPAHIEQGPSAGKAVGAVVVASASSPPRPPSLEQGGPPVIAKVSRAPPPPPAGNIAAALRAKKAACKLKRSTQMGTLYRHLRDRVEGSCTHGGKAQARKKGRTPGGPKSGAGQGMADALAEMTKRSSYFRQIEEDAENHAATILELKDAIGSFQTKDMSELVRFLQHVEQQLVCLTDETQVLARFEGFPSKKLDSLRMAAALYSKLDGALSKLKGWKLAAAPVSKQLDRIEGYFNKIKDDVDMIERNKDEETKRFLSHNIHFDFGVLVRIKECMVDLSSNCMELALKESQDAKETSALSSAGASQAVAAALRMLWRVFQLAFRVYNFAGGQDERAERLTATLAREIEAHAHPLQTNSVPKTH</sequence>
<dbReference type="PANTHER" id="PTHR31342:SF16">
    <property type="entry name" value="TALIN_MIDDLE DOMAIN-CONTAINING PROTEIN"/>
    <property type="match status" value="1"/>
</dbReference>
<gene>
    <name evidence="3" type="ORF">URODEC1_LOCUS75161</name>
</gene>
<feature type="region of interest" description="Disordered" evidence="2">
    <location>
        <begin position="477"/>
        <end position="504"/>
    </location>
</feature>
<dbReference type="InterPro" id="IPR040265">
    <property type="entry name" value="CHUP1/IPGA1-like"/>
</dbReference>
<evidence type="ECO:0000313" key="3">
    <source>
        <dbReference type="EMBL" id="CAL5020106.1"/>
    </source>
</evidence>
<dbReference type="PANTHER" id="PTHR31342">
    <property type="entry name" value="PROTEIN CHUP1, CHLOROPLASTIC"/>
    <property type="match status" value="1"/>
</dbReference>
<feature type="compositionally biased region" description="Low complexity" evidence="2">
    <location>
        <begin position="289"/>
        <end position="298"/>
    </location>
</feature>
<organism evidence="3 4">
    <name type="scientific">Urochloa decumbens</name>
    <dbReference type="NCBI Taxonomy" id="240449"/>
    <lineage>
        <taxon>Eukaryota</taxon>
        <taxon>Viridiplantae</taxon>
        <taxon>Streptophyta</taxon>
        <taxon>Embryophyta</taxon>
        <taxon>Tracheophyta</taxon>
        <taxon>Spermatophyta</taxon>
        <taxon>Magnoliopsida</taxon>
        <taxon>Liliopsida</taxon>
        <taxon>Poales</taxon>
        <taxon>Poaceae</taxon>
        <taxon>PACMAD clade</taxon>
        <taxon>Panicoideae</taxon>
        <taxon>Panicodae</taxon>
        <taxon>Paniceae</taxon>
        <taxon>Melinidinae</taxon>
        <taxon>Urochloa</taxon>
    </lineage>
</organism>
<reference evidence="4" key="1">
    <citation type="submission" date="2024-06" db="EMBL/GenBank/DDBJ databases">
        <authorList>
            <person name="Ryan C."/>
        </authorList>
    </citation>
    <scope>NUCLEOTIDE SEQUENCE [LARGE SCALE GENOMIC DNA]</scope>
</reference>
<protein>
    <submittedName>
        <fullName evidence="3">Uncharacterized protein</fullName>
    </submittedName>
</protein>
<dbReference type="EMBL" id="OZ075113">
    <property type="protein sequence ID" value="CAL5020106.1"/>
    <property type="molecule type" value="Genomic_DNA"/>
</dbReference>
<keyword evidence="4" id="KW-1185">Reference proteome</keyword>
<proteinExistence type="predicted"/>
<dbReference type="AlphaFoldDB" id="A0ABC9CGX7"/>
<reference evidence="3 4" key="2">
    <citation type="submission" date="2024-10" db="EMBL/GenBank/DDBJ databases">
        <authorList>
            <person name="Ryan C."/>
        </authorList>
    </citation>
    <scope>NUCLEOTIDE SEQUENCE [LARGE SCALE GENOMIC DNA]</scope>
</reference>
<evidence type="ECO:0000256" key="2">
    <source>
        <dbReference type="SAM" id="MobiDB-lite"/>
    </source>
</evidence>
<feature type="compositionally biased region" description="Low complexity" evidence="2">
    <location>
        <begin position="335"/>
        <end position="346"/>
    </location>
</feature>